<feature type="domain" description="Histidine kinase" evidence="8">
    <location>
        <begin position="116"/>
        <end position="344"/>
    </location>
</feature>
<dbReference type="KEGG" id="dmp:FAK_07500"/>
<dbReference type="SUPFAM" id="SSF55874">
    <property type="entry name" value="ATPase domain of HSP90 chaperone/DNA topoisomerase II/histidine kinase"/>
    <property type="match status" value="1"/>
</dbReference>
<evidence type="ECO:0000313" key="10">
    <source>
        <dbReference type="Proteomes" id="UP001366166"/>
    </source>
</evidence>
<dbReference type="SMART" id="SM00387">
    <property type="entry name" value="HATPase_c"/>
    <property type="match status" value="1"/>
</dbReference>
<dbReference type="RefSeq" id="WP_338605433.1">
    <property type="nucleotide sequence ID" value="NZ_AP028679.1"/>
</dbReference>
<dbReference type="GO" id="GO:0004673">
    <property type="term" value="F:protein histidine kinase activity"/>
    <property type="evidence" value="ECO:0007669"/>
    <property type="project" value="UniProtKB-EC"/>
</dbReference>
<dbReference type="Gene3D" id="3.30.565.10">
    <property type="entry name" value="Histidine kinase-like ATPase, C-terminal domain"/>
    <property type="match status" value="1"/>
</dbReference>
<accession>A0AAU9EGJ2</accession>
<keyword evidence="4" id="KW-0547">Nucleotide-binding</keyword>
<evidence type="ECO:0000256" key="4">
    <source>
        <dbReference type="ARBA" id="ARBA00022741"/>
    </source>
</evidence>
<dbReference type="PANTHER" id="PTHR43065">
    <property type="entry name" value="SENSOR HISTIDINE KINASE"/>
    <property type="match status" value="1"/>
</dbReference>
<keyword evidence="6" id="KW-0067">ATP-binding</keyword>
<evidence type="ECO:0000313" key="9">
    <source>
        <dbReference type="EMBL" id="BEQ13684.1"/>
    </source>
</evidence>
<evidence type="ECO:0000256" key="2">
    <source>
        <dbReference type="ARBA" id="ARBA00012438"/>
    </source>
</evidence>
<dbReference type="GO" id="GO:0005524">
    <property type="term" value="F:ATP binding"/>
    <property type="evidence" value="ECO:0007669"/>
    <property type="project" value="UniProtKB-KW"/>
</dbReference>
<dbReference type="InterPro" id="IPR004358">
    <property type="entry name" value="Sig_transdc_His_kin-like_C"/>
</dbReference>
<dbReference type="AlphaFoldDB" id="A0AAU9EGJ2"/>
<dbReference type="PANTHER" id="PTHR43065:SF46">
    <property type="entry name" value="C4-DICARBOXYLATE TRANSPORT SENSOR PROTEIN DCTB"/>
    <property type="match status" value="1"/>
</dbReference>
<dbReference type="GO" id="GO:0000160">
    <property type="term" value="P:phosphorelay signal transduction system"/>
    <property type="evidence" value="ECO:0007669"/>
    <property type="project" value="UniProtKB-KW"/>
</dbReference>
<keyword evidence="7" id="KW-0902">Two-component regulatory system</keyword>
<dbReference type="EMBL" id="AP028679">
    <property type="protein sequence ID" value="BEQ13684.1"/>
    <property type="molecule type" value="Genomic_DNA"/>
</dbReference>
<evidence type="ECO:0000256" key="1">
    <source>
        <dbReference type="ARBA" id="ARBA00000085"/>
    </source>
</evidence>
<dbReference type="EC" id="2.7.13.3" evidence="2"/>
<comment type="catalytic activity">
    <reaction evidence="1">
        <text>ATP + protein L-histidine = ADP + protein N-phospho-L-histidine.</text>
        <dbReference type="EC" id="2.7.13.3"/>
    </reaction>
</comment>
<dbReference type="InterPro" id="IPR003594">
    <property type="entry name" value="HATPase_dom"/>
</dbReference>
<dbReference type="InterPro" id="IPR005467">
    <property type="entry name" value="His_kinase_dom"/>
</dbReference>
<keyword evidence="5" id="KW-0418">Kinase</keyword>
<dbReference type="InterPro" id="IPR036890">
    <property type="entry name" value="HATPase_C_sf"/>
</dbReference>
<reference evidence="10" key="1">
    <citation type="journal article" date="2023" name="Arch. Microbiol.">
        <title>Desulfoferula mesophilus gen. nov. sp. nov., a mesophilic sulfate-reducing bacterium isolated from a brackish lake sediment.</title>
        <authorList>
            <person name="Watanabe T."/>
            <person name="Yabe T."/>
            <person name="Tsuji J.M."/>
            <person name="Fukui M."/>
        </authorList>
    </citation>
    <scope>NUCLEOTIDE SEQUENCE [LARGE SCALE GENOMIC DNA]</scope>
    <source>
        <strain evidence="10">12FAK</strain>
    </source>
</reference>
<dbReference type="Proteomes" id="UP001366166">
    <property type="component" value="Chromosome"/>
</dbReference>
<organism evidence="9 10">
    <name type="scientific">Desulfoferula mesophila</name>
    <dbReference type="NCBI Taxonomy" id="3058419"/>
    <lineage>
        <taxon>Bacteria</taxon>
        <taxon>Pseudomonadati</taxon>
        <taxon>Thermodesulfobacteriota</taxon>
        <taxon>Desulfarculia</taxon>
        <taxon>Desulfarculales</taxon>
        <taxon>Desulfarculaceae</taxon>
        <taxon>Desulfoferula</taxon>
    </lineage>
</organism>
<evidence type="ECO:0000256" key="3">
    <source>
        <dbReference type="ARBA" id="ARBA00022679"/>
    </source>
</evidence>
<dbReference type="PRINTS" id="PR00344">
    <property type="entry name" value="BCTRLSENSOR"/>
</dbReference>
<dbReference type="PROSITE" id="PS50109">
    <property type="entry name" value="HIS_KIN"/>
    <property type="match status" value="1"/>
</dbReference>
<gene>
    <name evidence="9" type="ORF">FAK_07500</name>
</gene>
<name>A0AAU9EGJ2_9BACT</name>
<dbReference type="Pfam" id="PF02518">
    <property type="entry name" value="HATPase_c"/>
    <property type="match status" value="1"/>
</dbReference>
<sequence length="348" mass="38458">MSLPDYHTRFLLATSVGRDAVVVITEGKLSYINPAGENLMSRELGELRQMPPGEYIDPPPPKIEQGGEGAFISRIKTAKGPGPLVEGLAFGLEDGTQMWVFRENLSLAELGSLTAGLLHNLAGPLSVIRSSAEMATNKLEEVLRRPHDLSPDVENWASSLNRGSQRIIAQVDQITSNTRDLMAKIEGDARQHRQALDLNELLQAEVAFLKNDLEIKHGVEVSWDLAPDLPRFNGIYSDFSQALHNILINAVEATQEQKERRLGLATRCEQGWLTVSISDNGVGISPDIRNRIFEPFFSHGKQATNSLGLGLHSVRQLLIPYDARYHLDSRPGQTVFTVKLPFQAPCQP</sequence>
<proteinExistence type="predicted"/>
<evidence type="ECO:0000256" key="5">
    <source>
        <dbReference type="ARBA" id="ARBA00022777"/>
    </source>
</evidence>
<evidence type="ECO:0000259" key="8">
    <source>
        <dbReference type="PROSITE" id="PS50109"/>
    </source>
</evidence>
<protein>
    <recommendedName>
        <fullName evidence="2">histidine kinase</fullName>
        <ecNumber evidence="2">2.7.13.3</ecNumber>
    </recommendedName>
</protein>
<keyword evidence="3" id="KW-0808">Transferase</keyword>
<dbReference type="CDD" id="cd00075">
    <property type="entry name" value="HATPase"/>
    <property type="match status" value="1"/>
</dbReference>
<keyword evidence="10" id="KW-1185">Reference proteome</keyword>
<evidence type="ECO:0000256" key="6">
    <source>
        <dbReference type="ARBA" id="ARBA00022840"/>
    </source>
</evidence>
<dbReference type="Gene3D" id="1.10.287.130">
    <property type="match status" value="1"/>
</dbReference>
<evidence type="ECO:0000256" key="7">
    <source>
        <dbReference type="ARBA" id="ARBA00023012"/>
    </source>
</evidence>